<accession>A0ABQ3ZUM4</accession>
<protein>
    <submittedName>
        <fullName evidence="2">Uncharacterized protein</fullName>
    </submittedName>
</protein>
<gene>
    <name evidence="2" type="ORF">Ahu01nite_053610</name>
</gene>
<dbReference type="EMBL" id="BOMN01000070">
    <property type="protein sequence ID" value="GIE22259.1"/>
    <property type="molecule type" value="Genomic_DNA"/>
</dbReference>
<feature type="compositionally biased region" description="Low complexity" evidence="1">
    <location>
        <begin position="37"/>
        <end position="50"/>
    </location>
</feature>
<organism evidence="2 3">
    <name type="scientific">Winogradskya humida</name>
    <dbReference type="NCBI Taxonomy" id="113566"/>
    <lineage>
        <taxon>Bacteria</taxon>
        <taxon>Bacillati</taxon>
        <taxon>Actinomycetota</taxon>
        <taxon>Actinomycetes</taxon>
        <taxon>Micromonosporales</taxon>
        <taxon>Micromonosporaceae</taxon>
        <taxon>Winogradskya</taxon>
    </lineage>
</organism>
<comment type="caution">
    <text evidence="2">The sequence shown here is derived from an EMBL/GenBank/DDBJ whole genome shotgun (WGS) entry which is preliminary data.</text>
</comment>
<feature type="region of interest" description="Disordered" evidence="1">
    <location>
        <begin position="21"/>
        <end position="50"/>
    </location>
</feature>
<evidence type="ECO:0000313" key="2">
    <source>
        <dbReference type="EMBL" id="GIE22259.1"/>
    </source>
</evidence>
<feature type="compositionally biased region" description="Polar residues" evidence="1">
    <location>
        <begin position="21"/>
        <end position="30"/>
    </location>
</feature>
<keyword evidence="3" id="KW-1185">Reference proteome</keyword>
<reference evidence="2 3" key="1">
    <citation type="submission" date="2021-01" db="EMBL/GenBank/DDBJ databases">
        <title>Whole genome shotgun sequence of Actinoplanes humidus NBRC 14915.</title>
        <authorList>
            <person name="Komaki H."/>
            <person name="Tamura T."/>
        </authorList>
    </citation>
    <scope>NUCLEOTIDE SEQUENCE [LARGE SCALE GENOMIC DNA]</scope>
    <source>
        <strain evidence="2 3">NBRC 14915</strain>
    </source>
</reference>
<proteinExistence type="predicted"/>
<evidence type="ECO:0000313" key="3">
    <source>
        <dbReference type="Proteomes" id="UP000603200"/>
    </source>
</evidence>
<name>A0ABQ3ZUM4_9ACTN</name>
<sequence length="68" mass="6895">MIPFNRNTAAIATTTAVTTHEYGSSQFSNDANRRRTTSGTPRTPAAVGAATSAAVPVSAAATSVTPRS</sequence>
<dbReference type="Proteomes" id="UP000603200">
    <property type="component" value="Unassembled WGS sequence"/>
</dbReference>
<evidence type="ECO:0000256" key="1">
    <source>
        <dbReference type="SAM" id="MobiDB-lite"/>
    </source>
</evidence>